<evidence type="ECO:0000313" key="1">
    <source>
        <dbReference type="EMBL" id="REG25673.1"/>
    </source>
</evidence>
<accession>A0A3E0B130</accession>
<protein>
    <submittedName>
        <fullName evidence="1">Uncharacterized protein</fullName>
    </submittedName>
</protein>
<dbReference type="AlphaFoldDB" id="A0A3E0B130"/>
<dbReference type="OrthoDB" id="9910822at2"/>
<dbReference type="Proteomes" id="UP000257076">
    <property type="component" value="Unassembled WGS sequence"/>
</dbReference>
<evidence type="ECO:0000313" key="2">
    <source>
        <dbReference type="Proteomes" id="UP000257076"/>
    </source>
</evidence>
<proteinExistence type="predicted"/>
<name>A0A3E0B130_9STAP</name>
<organism evidence="1 2">
    <name type="scientific">Jeotgalicoccus halotolerans</name>
    <dbReference type="NCBI Taxonomy" id="157227"/>
    <lineage>
        <taxon>Bacteria</taxon>
        <taxon>Bacillati</taxon>
        <taxon>Bacillota</taxon>
        <taxon>Bacilli</taxon>
        <taxon>Bacillales</taxon>
        <taxon>Staphylococcaceae</taxon>
        <taxon>Jeotgalicoccus</taxon>
    </lineage>
</organism>
<sequence length="179" mass="20818">MNNFLEVFNDELKKVQNEEQDESSQIQHDDNYLEEIERDLGKISEIYEPLIEVIKQKFDNTAEIKSPKDYKVEEEITINYKDSTAISYQLQKNKVSSNVPAAYRIRIGGKLQLPDMLVQTNDNGNYYYFEDKHTSAADTDKDDLVGIPYQDKDGVVESNQFDKVLEKHIGRLARYIGKR</sequence>
<keyword evidence="2" id="KW-1185">Reference proteome</keyword>
<comment type="caution">
    <text evidence="1">The sequence shown here is derived from an EMBL/GenBank/DDBJ whole genome shotgun (WGS) entry which is preliminary data.</text>
</comment>
<dbReference type="EMBL" id="QUMW01000009">
    <property type="protein sequence ID" value="REG25673.1"/>
    <property type="molecule type" value="Genomic_DNA"/>
</dbReference>
<reference evidence="1 2" key="1">
    <citation type="submission" date="2018-08" db="EMBL/GenBank/DDBJ databases">
        <title>Genomic Encyclopedia of Type Strains, Phase IV (KMG-IV): sequencing the most valuable type-strain genomes for metagenomic binning, comparative biology and taxonomic classification.</title>
        <authorList>
            <person name="Goeker M."/>
        </authorList>
    </citation>
    <scope>NUCLEOTIDE SEQUENCE [LARGE SCALE GENOMIC DNA]</scope>
    <source>
        <strain evidence="1 2">DSM 17274</strain>
    </source>
</reference>
<dbReference type="RefSeq" id="WP_115884357.1">
    <property type="nucleotide sequence ID" value="NZ_CBCSHX010000001.1"/>
</dbReference>
<gene>
    <name evidence="1" type="ORF">DFR63_0716</name>
</gene>